<dbReference type="InterPro" id="IPR003593">
    <property type="entry name" value="AAA+_ATPase"/>
</dbReference>
<evidence type="ECO:0000256" key="2">
    <source>
        <dbReference type="ARBA" id="ARBA00022475"/>
    </source>
</evidence>
<evidence type="ECO:0000256" key="6">
    <source>
        <dbReference type="ARBA" id="ARBA00022840"/>
    </source>
</evidence>
<keyword evidence="4" id="KW-0677">Repeat</keyword>
<keyword evidence="8" id="KW-0472">Membrane</keyword>
<dbReference type="Gene3D" id="3.40.50.300">
    <property type="entry name" value="P-loop containing nucleotide triphosphate hydrolases"/>
    <property type="match status" value="2"/>
</dbReference>
<dbReference type="InterPro" id="IPR017871">
    <property type="entry name" value="ABC_transporter-like_CS"/>
</dbReference>
<sequence>MSLASKHSMGETKNNIVLAARHIAKIFGNTHALKSVNFDVYHGQVTTLFGENGAGKSTLMKVLSGVIAPTSGDILLDGSPVHFNNANEARANGISIIHQELSLAPNMNVRDNIFMGREIITNGSVNFAEEERQTRELMAGLEESIDPLTLVEELRLGQQQIIEIARAISQKSRILIMDEPTSALSAAEVEVLFKVIHDLTSKGVSIVYISHHLEEALLITDHAVVLRDGSMTAYAPRKDIDLEWIVRNMVGENFDLGSPPEGYQFGDVALKIDDLVIADPNGADFNVVDKLSLEVKAGEIICVYGLMGAGRSEFMECVAGRFNAQAGTVLLGDENISKLSIAERISIGLALVPEDRQKDGLVQTMSVGQNLSLASISDFTKKLFTSKRSENTLVNHSIKAVTVKASGADAAIGSLSGGNQQKVVIGKMLATNPRVLLLDEPSRGIDIGAKAEVFKLLSERAKEGLAVIYSTSEVAECLSIAHRIIVMHKGQISAEFDSTVSKEQIMAASGESVAH</sequence>
<reference evidence="10" key="1">
    <citation type="submission" date="2023-01" db="EMBL/GenBank/DDBJ databases">
        <title>Psychroserpens sp. MSW6 and Marinomonas sp. RSW2, isolated from seawater.</title>
        <authorList>
            <person name="Kristyanto S."/>
            <person name="Jung J."/>
            <person name="Kim J.M."/>
            <person name="Jeon C.O."/>
        </authorList>
    </citation>
    <scope>NUCLEOTIDE SEQUENCE</scope>
    <source>
        <strain evidence="10">RSW2</strain>
    </source>
</reference>
<evidence type="ECO:0000256" key="1">
    <source>
        <dbReference type="ARBA" id="ARBA00022448"/>
    </source>
</evidence>
<keyword evidence="7" id="KW-1278">Translocase</keyword>
<protein>
    <submittedName>
        <fullName evidence="10">Sugar ABC transporter ATP-binding protein</fullName>
    </submittedName>
</protein>
<keyword evidence="5" id="KW-0547">Nucleotide-binding</keyword>
<dbReference type="PROSITE" id="PS50893">
    <property type="entry name" value="ABC_TRANSPORTER_2"/>
    <property type="match status" value="2"/>
</dbReference>
<dbReference type="CDD" id="cd03216">
    <property type="entry name" value="ABC_Carb_Monos_I"/>
    <property type="match status" value="1"/>
</dbReference>
<gene>
    <name evidence="10" type="ORF">M3I01_004645</name>
</gene>
<accession>A0ABT5WBL5</accession>
<keyword evidence="2" id="KW-1003">Cell membrane</keyword>
<evidence type="ECO:0000256" key="7">
    <source>
        <dbReference type="ARBA" id="ARBA00022967"/>
    </source>
</evidence>
<evidence type="ECO:0000256" key="3">
    <source>
        <dbReference type="ARBA" id="ARBA00022597"/>
    </source>
</evidence>
<dbReference type="InterPro" id="IPR050107">
    <property type="entry name" value="ABC_carbohydrate_import_ATPase"/>
</dbReference>
<dbReference type="PROSITE" id="PS00211">
    <property type="entry name" value="ABC_TRANSPORTER_1"/>
    <property type="match status" value="1"/>
</dbReference>
<keyword evidence="11" id="KW-1185">Reference proteome</keyword>
<dbReference type="InterPro" id="IPR003439">
    <property type="entry name" value="ABC_transporter-like_ATP-bd"/>
</dbReference>
<evidence type="ECO:0000259" key="9">
    <source>
        <dbReference type="PROSITE" id="PS50893"/>
    </source>
</evidence>
<keyword evidence="3" id="KW-0762">Sugar transport</keyword>
<evidence type="ECO:0000313" key="10">
    <source>
        <dbReference type="EMBL" id="MDE8602216.1"/>
    </source>
</evidence>
<organism evidence="10 11">
    <name type="scientific">Marinomonas maritima</name>
    <dbReference type="NCBI Taxonomy" id="2940935"/>
    <lineage>
        <taxon>Bacteria</taxon>
        <taxon>Pseudomonadati</taxon>
        <taxon>Pseudomonadota</taxon>
        <taxon>Gammaproteobacteria</taxon>
        <taxon>Oceanospirillales</taxon>
        <taxon>Oceanospirillaceae</taxon>
        <taxon>Marinomonas</taxon>
    </lineage>
</organism>
<feature type="domain" description="ABC transporter" evidence="9">
    <location>
        <begin position="270"/>
        <end position="514"/>
    </location>
</feature>
<dbReference type="Pfam" id="PF00005">
    <property type="entry name" value="ABC_tran"/>
    <property type="match status" value="2"/>
</dbReference>
<keyword evidence="1" id="KW-0813">Transport</keyword>
<dbReference type="PANTHER" id="PTHR43790">
    <property type="entry name" value="CARBOHYDRATE TRANSPORT ATP-BINDING PROTEIN MG119-RELATED"/>
    <property type="match status" value="1"/>
</dbReference>
<comment type="caution">
    <text evidence="10">The sequence shown here is derived from an EMBL/GenBank/DDBJ whole genome shotgun (WGS) entry which is preliminary data.</text>
</comment>
<dbReference type="PANTHER" id="PTHR43790:SF3">
    <property type="entry name" value="D-ALLOSE IMPORT ATP-BINDING PROTEIN ALSA-RELATED"/>
    <property type="match status" value="1"/>
</dbReference>
<dbReference type="GO" id="GO:0005524">
    <property type="term" value="F:ATP binding"/>
    <property type="evidence" value="ECO:0007669"/>
    <property type="project" value="UniProtKB-KW"/>
</dbReference>
<evidence type="ECO:0000313" key="11">
    <source>
        <dbReference type="Proteomes" id="UP001139522"/>
    </source>
</evidence>
<dbReference type="InterPro" id="IPR027417">
    <property type="entry name" value="P-loop_NTPase"/>
</dbReference>
<name>A0ABT5WBL5_9GAMM</name>
<dbReference type="Proteomes" id="UP001139522">
    <property type="component" value="Unassembled WGS sequence"/>
</dbReference>
<evidence type="ECO:0000256" key="4">
    <source>
        <dbReference type="ARBA" id="ARBA00022737"/>
    </source>
</evidence>
<dbReference type="SUPFAM" id="SSF52540">
    <property type="entry name" value="P-loop containing nucleoside triphosphate hydrolases"/>
    <property type="match status" value="2"/>
</dbReference>
<dbReference type="EMBL" id="JAMZEG020000001">
    <property type="protein sequence ID" value="MDE8602216.1"/>
    <property type="molecule type" value="Genomic_DNA"/>
</dbReference>
<dbReference type="CDD" id="cd03215">
    <property type="entry name" value="ABC_Carb_Monos_II"/>
    <property type="match status" value="1"/>
</dbReference>
<proteinExistence type="predicted"/>
<dbReference type="RefSeq" id="WP_255894420.1">
    <property type="nucleotide sequence ID" value="NZ_JAMZEG020000001.1"/>
</dbReference>
<dbReference type="SMART" id="SM00382">
    <property type="entry name" value="AAA"/>
    <property type="match status" value="2"/>
</dbReference>
<evidence type="ECO:0000256" key="5">
    <source>
        <dbReference type="ARBA" id="ARBA00022741"/>
    </source>
</evidence>
<feature type="domain" description="ABC transporter" evidence="9">
    <location>
        <begin position="18"/>
        <end position="253"/>
    </location>
</feature>
<evidence type="ECO:0000256" key="8">
    <source>
        <dbReference type="ARBA" id="ARBA00023136"/>
    </source>
</evidence>
<keyword evidence="6 10" id="KW-0067">ATP-binding</keyword>